<dbReference type="InterPro" id="IPR037026">
    <property type="entry name" value="Vgr_OB-fold_dom_sf"/>
</dbReference>
<dbReference type="Gene3D" id="2.40.50.230">
    <property type="entry name" value="Gp5 N-terminal domain"/>
    <property type="match status" value="1"/>
</dbReference>
<evidence type="ECO:0000313" key="1">
    <source>
        <dbReference type="EMBL" id="AZG78159.1"/>
    </source>
</evidence>
<evidence type="ECO:0000313" key="2">
    <source>
        <dbReference type="Proteomes" id="UP000273982"/>
    </source>
</evidence>
<dbReference type="KEGG" id="mros:EHO51_16255"/>
<accession>A0A3G8M840</accession>
<sequence length="218" mass="24436">MNLYASELRRLRRESVRVNRRLALSHVEGHVAERDEEKWKVRLELGTDEDGKKILSPWVKPHSNSSGAYKNSPALPAVGDRMRLHSPSGIIGAASYALPSAFDDELKRPEGQGKDEAVREFGKTRVSQTQENLTRKTEKTSVAQTKEKITSTTEKTSVEQRKDEISIKGDKKFEAEADEARIKGKTTRIHGESIQKIKFVAGDTTYYINPLALIETSA</sequence>
<name>A0A3G8M840_9HYPH</name>
<organism evidence="1 2">
    <name type="scientific">Methylocystis rosea</name>
    <dbReference type="NCBI Taxonomy" id="173366"/>
    <lineage>
        <taxon>Bacteria</taxon>
        <taxon>Pseudomonadati</taxon>
        <taxon>Pseudomonadota</taxon>
        <taxon>Alphaproteobacteria</taxon>
        <taxon>Hyphomicrobiales</taxon>
        <taxon>Methylocystaceae</taxon>
        <taxon>Methylocystis</taxon>
    </lineage>
</organism>
<dbReference type="AlphaFoldDB" id="A0A3G8M840"/>
<dbReference type="RefSeq" id="WP_124739750.1">
    <property type="nucleotide sequence ID" value="NZ_CP034086.1"/>
</dbReference>
<dbReference type="EMBL" id="CP034086">
    <property type="protein sequence ID" value="AZG78159.1"/>
    <property type="molecule type" value="Genomic_DNA"/>
</dbReference>
<reference evidence="1 2" key="1">
    <citation type="submission" date="2018-11" db="EMBL/GenBank/DDBJ databases">
        <title>Genome squencing of methanotrophic bacteria isolated from alkaline groundwater in Korea.</title>
        <authorList>
            <person name="Nguyen L.N."/>
        </authorList>
    </citation>
    <scope>NUCLEOTIDE SEQUENCE [LARGE SCALE GENOMIC DNA]</scope>
    <source>
        <strain evidence="1 2">GW6</strain>
    </source>
</reference>
<proteinExistence type="predicted"/>
<dbReference type="Proteomes" id="UP000273982">
    <property type="component" value="Chromosome"/>
</dbReference>
<gene>
    <name evidence="1" type="ORF">EHO51_16255</name>
</gene>
<protein>
    <recommendedName>
        <fullName evidence="3">Phage baseplate assembly protein V</fullName>
    </recommendedName>
</protein>
<evidence type="ECO:0008006" key="3">
    <source>
        <dbReference type="Google" id="ProtNLM"/>
    </source>
</evidence>